<dbReference type="InterPro" id="IPR008354">
    <property type="entry name" value="Glc-Fru_OxRdtase_bac"/>
</dbReference>
<dbReference type="InterPro" id="IPR055170">
    <property type="entry name" value="GFO_IDH_MocA-like_dom"/>
</dbReference>
<name>A0ABS9KV67_9BACT</name>
<evidence type="ECO:0000313" key="6">
    <source>
        <dbReference type="Proteomes" id="UP001165367"/>
    </source>
</evidence>
<dbReference type="PRINTS" id="PR01775">
    <property type="entry name" value="GLFROXRDTASE"/>
</dbReference>
<dbReference type="SUPFAM" id="SSF51735">
    <property type="entry name" value="NAD(P)-binding Rossmann-fold domains"/>
    <property type="match status" value="1"/>
</dbReference>
<evidence type="ECO:0000256" key="2">
    <source>
        <dbReference type="SAM" id="Phobius"/>
    </source>
</evidence>
<dbReference type="Gene3D" id="3.40.50.720">
    <property type="entry name" value="NAD(P)-binding Rossmann-like Domain"/>
    <property type="match status" value="1"/>
</dbReference>
<reference evidence="5" key="1">
    <citation type="submission" date="2022-01" db="EMBL/GenBank/DDBJ databases">
        <authorList>
            <person name="Jo J.-H."/>
            <person name="Im W.-T."/>
        </authorList>
    </citation>
    <scope>NUCLEOTIDE SEQUENCE</scope>
    <source>
        <strain evidence="5">NA20</strain>
    </source>
</reference>
<evidence type="ECO:0000256" key="1">
    <source>
        <dbReference type="ARBA" id="ARBA00023002"/>
    </source>
</evidence>
<evidence type="ECO:0000259" key="3">
    <source>
        <dbReference type="Pfam" id="PF01408"/>
    </source>
</evidence>
<evidence type="ECO:0000259" key="4">
    <source>
        <dbReference type="Pfam" id="PF22725"/>
    </source>
</evidence>
<keyword evidence="2" id="KW-0812">Transmembrane</keyword>
<proteinExistence type="predicted"/>
<dbReference type="PROSITE" id="PS51318">
    <property type="entry name" value="TAT"/>
    <property type="match status" value="1"/>
</dbReference>
<dbReference type="InterPro" id="IPR050463">
    <property type="entry name" value="Gfo/Idh/MocA_oxidrdct_glycsds"/>
</dbReference>
<gene>
    <name evidence="5" type="ORF">LZZ85_18075</name>
</gene>
<dbReference type="Pfam" id="PF01408">
    <property type="entry name" value="GFO_IDH_MocA"/>
    <property type="match status" value="1"/>
</dbReference>
<dbReference type="InterPro" id="IPR006311">
    <property type="entry name" value="TAT_signal"/>
</dbReference>
<dbReference type="InterPro" id="IPR000683">
    <property type="entry name" value="Gfo/Idh/MocA-like_OxRdtase_N"/>
</dbReference>
<dbReference type="PANTHER" id="PTHR43818:SF11">
    <property type="entry name" value="BCDNA.GH03377"/>
    <property type="match status" value="1"/>
</dbReference>
<protein>
    <submittedName>
        <fullName evidence="5">Gfo/Idh/MocA family oxidoreductase</fullName>
    </submittedName>
</protein>
<dbReference type="SUPFAM" id="SSF55347">
    <property type="entry name" value="Glyceraldehyde-3-phosphate dehydrogenase-like, C-terminal domain"/>
    <property type="match status" value="1"/>
</dbReference>
<keyword evidence="1" id="KW-0560">Oxidoreductase</keyword>
<keyword evidence="2" id="KW-0472">Membrane</keyword>
<comment type="caution">
    <text evidence="5">The sequence shown here is derived from an EMBL/GenBank/DDBJ whole genome shotgun (WGS) entry which is preliminary data.</text>
</comment>
<organism evidence="5 6">
    <name type="scientific">Terrimonas ginsenosidimutans</name>
    <dbReference type="NCBI Taxonomy" id="2908004"/>
    <lineage>
        <taxon>Bacteria</taxon>
        <taxon>Pseudomonadati</taxon>
        <taxon>Bacteroidota</taxon>
        <taxon>Chitinophagia</taxon>
        <taxon>Chitinophagales</taxon>
        <taxon>Chitinophagaceae</taxon>
        <taxon>Terrimonas</taxon>
    </lineage>
</organism>
<keyword evidence="6" id="KW-1185">Reference proteome</keyword>
<feature type="domain" description="GFO/IDH/MocA-like oxidoreductase" evidence="4">
    <location>
        <begin position="188"/>
        <end position="288"/>
    </location>
</feature>
<dbReference type="RefSeq" id="WP_237874748.1">
    <property type="nucleotide sequence ID" value="NZ_JAKLTR010000012.1"/>
</dbReference>
<feature type="domain" description="Gfo/Idh/MocA-like oxidoreductase N-terminal" evidence="3">
    <location>
        <begin position="49"/>
        <end position="172"/>
    </location>
</feature>
<keyword evidence="2" id="KW-1133">Transmembrane helix</keyword>
<dbReference type="Proteomes" id="UP001165367">
    <property type="component" value="Unassembled WGS sequence"/>
</dbReference>
<dbReference type="InterPro" id="IPR036291">
    <property type="entry name" value="NAD(P)-bd_dom_sf"/>
</dbReference>
<dbReference type="Pfam" id="PF22725">
    <property type="entry name" value="GFO_IDH_MocA_C3"/>
    <property type="match status" value="1"/>
</dbReference>
<evidence type="ECO:0000313" key="5">
    <source>
        <dbReference type="EMBL" id="MCG2616211.1"/>
    </source>
</evidence>
<dbReference type="Gene3D" id="3.30.360.10">
    <property type="entry name" value="Dihydrodipicolinate Reductase, domain 2"/>
    <property type="match status" value="1"/>
</dbReference>
<sequence>MKKTTTSSRRQFIYNFGMAGVGIHLLGLSNSMAQMTDISTQSKKEGKLGIALVGLGGYATGQLGPALLQTEHCYLAGIVTGSPDKIPAWKEKYKIPDKNIYSYDNYDSIRNNPDIDIVYVVLPNNMHAEYSIRAFQAGKHVVSEKPMAITVADCDRMIAAAKKADRQLSVGYRLHFDPFNKEMMRLGTQKVYGDLQKIRGGFGFKAEAGQWRLSKEYAGGGPLMDVGIYVVQGMCYTSGMEPIAVTAIEGQKTDPARFKDVEQSLSWKFDFPGNIVGEGEATYDGSMNYLTATAEKGQFELKPAYNYGGQKGTTPEGAMNFTPVNQQAKQMDAFALALKNKTRSIVPGEMGKRDVKYLQAIYEAMRTGKKVEIR</sequence>
<feature type="transmembrane region" description="Helical" evidence="2">
    <location>
        <begin position="12"/>
        <end position="33"/>
    </location>
</feature>
<accession>A0ABS9KV67</accession>
<dbReference type="PANTHER" id="PTHR43818">
    <property type="entry name" value="BCDNA.GH03377"/>
    <property type="match status" value="1"/>
</dbReference>
<dbReference type="EMBL" id="JAKLTR010000012">
    <property type="protein sequence ID" value="MCG2616211.1"/>
    <property type="molecule type" value="Genomic_DNA"/>
</dbReference>